<comment type="caution">
    <text evidence="1">The sequence shown here is derived from an EMBL/GenBank/DDBJ whole genome shotgun (WGS) entry which is preliminary data.</text>
</comment>
<reference evidence="1 2" key="1">
    <citation type="journal article" date="2019" name="Sci. Rep.">
        <title>Orb-weaving spider Araneus ventricosus genome elucidates the spidroin gene catalogue.</title>
        <authorList>
            <person name="Kono N."/>
            <person name="Nakamura H."/>
            <person name="Ohtoshi R."/>
            <person name="Moran D.A.P."/>
            <person name="Shinohara A."/>
            <person name="Yoshida Y."/>
            <person name="Fujiwara M."/>
            <person name="Mori M."/>
            <person name="Tomita M."/>
            <person name="Arakawa K."/>
        </authorList>
    </citation>
    <scope>NUCLEOTIDE SEQUENCE [LARGE SCALE GENOMIC DNA]</scope>
</reference>
<gene>
    <name evidence="1" type="ORF">AVEN_275040_1</name>
</gene>
<dbReference type="Proteomes" id="UP000499080">
    <property type="component" value="Unassembled WGS sequence"/>
</dbReference>
<organism evidence="1 2">
    <name type="scientific">Araneus ventricosus</name>
    <name type="common">Orbweaver spider</name>
    <name type="synonym">Epeira ventricosa</name>
    <dbReference type="NCBI Taxonomy" id="182803"/>
    <lineage>
        <taxon>Eukaryota</taxon>
        <taxon>Metazoa</taxon>
        <taxon>Ecdysozoa</taxon>
        <taxon>Arthropoda</taxon>
        <taxon>Chelicerata</taxon>
        <taxon>Arachnida</taxon>
        <taxon>Araneae</taxon>
        <taxon>Araneomorphae</taxon>
        <taxon>Entelegynae</taxon>
        <taxon>Araneoidea</taxon>
        <taxon>Araneidae</taxon>
        <taxon>Araneus</taxon>
    </lineage>
</organism>
<evidence type="ECO:0000313" key="2">
    <source>
        <dbReference type="Proteomes" id="UP000499080"/>
    </source>
</evidence>
<sequence length="95" mass="10875">MPFSANQRCECHIGAIWLVFEHCPPKLHQLVQCTSGRALSWSKTTPEKNRPDRLAFLDCCTQTVQGDSNKLHSTTTHPLLQRRKSLQHLLPLKNE</sequence>
<protein>
    <submittedName>
        <fullName evidence="1">Uncharacterized protein</fullName>
    </submittedName>
</protein>
<evidence type="ECO:0000313" key="1">
    <source>
        <dbReference type="EMBL" id="GBM32273.1"/>
    </source>
</evidence>
<dbReference type="EMBL" id="BGPR01000703">
    <property type="protein sequence ID" value="GBM32273.1"/>
    <property type="molecule type" value="Genomic_DNA"/>
</dbReference>
<keyword evidence="2" id="KW-1185">Reference proteome</keyword>
<dbReference type="AlphaFoldDB" id="A0A4Y2ESV8"/>
<name>A0A4Y2ESV8_ARAVE</name>
<accession>A0A4Y2ESV8</accession>
<proteinExistence type="predicted"/>